<dbReference type="AlphaFoldDB" id="A0A8J7KX36"/>
<evidence type="ECO:0000256" key="2">
    <source>
        <dbReference type="SAM" id="Phobius"/>
    </source>
</evidence>
<dbReference type="InterPro" id="IPR051203">
    <property type="entry name" value="Polysaccharide_Synthase-Rel"/>
</dbReference>
<organism evidence="4 5">
    <name type="scientific">Mobilitalea sibirica</name>
    <dbReference type="NCBI Taxonomy" id="1462919"/>
    <lineage>
        <taxon>Bacteria</taxon>
        <taxon>Bacillati</taxon>
        <taxon>Bacillota</taxon>
        <taxon>Clostridia</taxon>
        <taxon>Lachnospirales</taxon>
        <taxon>Lachnospiraceae</taxon>
        <taxon>Mobilitalea</taxon>
    </lineage>
</organism>
<reference evidence="4" key="1">
    <citation type="submission" date="2020-12" db="EMBL/GenBank/DDBJ databases">
        <title>M. sibirica DSM 26468T genome.</title>
        <authorList>
            <person name="Thieme N."/>
            <person name="Rettenmaier R."/>
            <person name="Zverlov V."/>
            <person name="Liebl W."/>
        </authorList>
    </citation>
    <scope>NUCLEOTIDE SEQUENCE</scope>
    <source>
        <strain evidence="4">DSM 26468</strain>
    </source>
</reference>
<name>A0A8J7KX36_9FIRM</name>
<protein>
    <submittedName>
        <fullName evidence="4">Polysaccharide biosynthesis protein</fullName>
    </submittedName>
</protein>
<sequence length="618" mass="70104">MVEKIIDRKLRIRKLFLLFWDIAVLIFSTIMGLLLRFDFNFFRIDKRFLESVWSYLPIHIITTIIIYYLFKLYHSLWRYASVVEMQNIFSAVVLSSLLQFAGLNILGYPVPRSYYFLAGGVQLFLTLSSRFAYRFMRAVARETRTQDSLHKVMLIGGGNAGSAIIKEINTSKHIHNTVVKCIIDDAPEKQGSYIQGIKVVGTRNNIIECATLYNIDEIIIAMPSMSKKIISEIVDICKETKCQLKILPGIYQFMTGEVSISQLRNVEVEDLLGRDAIKVDLNSIMSYVKDKVILVTGGGGSIGSELCRQLVAHGPKQLIILDIYENNIYEIQQELRKKYPELDLVVLIASVRSSTRMNAIFKTYRPQIVYHAAAHKHVPLMEDSPNEAIKNNVLGTWKTVMAADLYGVEKFVMISTDKAVNPTNIMGASKRICEMIVQTYNNRSKTEFVAVRFGNVLGSNGSVIPLFKKQIAEGGPVTVTHPDIIRYFMTIPEAVSLVLQAGAYAKGGEIFVLDMGEPVKILDLAENLIRLSGYKPNEDIMIEFTGLRPGEKLYEELLMEEEGLQDTENKLIHIGKPIEIDEEKFLRQLEELKDVCMLESAEIRKLVREIVPTYVMKN</sequence>
<dbReference type="EMBL" id="JAEAGR010000016">
    <property type="protein sequence ID" value="MBH1942040.1"/>
    <property type="molecule type" value="Genomic_DNA"/>
</dbReference>
<dbReference type="CDD" id="cd05237">
    <property type="entry name" value="UDP_invert_4-6DH_SDR_e"/>
    <property type="match status" value="1"/>
</dbReference>
<dbReference type="PANTHER" id="PTHR43318:SF1">
    <property type="entry name" value="POLYSACCHARIDE BIOSYNTHESIS PROTEIN EPSC-RELATED"/>
    <property type="match status" value="1"/>
</dbReference>
<evidence type="ECO:0000313" key="5">
    <source>
        <dbReference type="Proteomes" id="UP000623269"/>
    </source>
</evidence>
<dbReference type="InterPro" id="IPR036291">
    <property type="entry name" value="NAD(P)-bd_dom_sf"/>
</dbReference>
<dbReference type="SUPFAM" id="SSF53335">
    <property type="entry name" value="S-adenosyl-L-methionine-dependent methyltransferases"/>
    <property type="match status" value="1"/>
</dbReference>
<gene>
    <name evidence="4" type="ORF">I5677_14155</name>
</gene>
<dbReference type="Gene3D" id="3.40.50.720">
    <property type="entry name" value="NAD(P)-binding Rossmann-like Domain"/>
    <property type="match status" value="2"/>
</dbReference>
<feature type="transmembrane region" description="Helical" evidence="2">
    <location>
        <begin position="88"/>
        <end position="108"/>
    </location>
</feature>
<dbReference type="SUPFAM" id="SSF51735">
    <property type="entry name" value="NAD(P)-binding Rossmann-fold domains"/>
    <property type="match status" value="1"/>
</dbReference>
<dbReference type="Pfam" id="PF13727">
    <property type="entry name" value="CoA_binding_3"/>
    <property type="match status" value="1"/>
</dbReference>
<feature type="transmembrane region" description="Helical" evidence="2">
    <location>
        <begin position="55"/>
        <end position="76"/>
    </location>
</feature>
<keyword evidence="2" id="KW-0472">Membrane</keyword>
<feature type="transmembrane region" description="Helical" evidence="2">
    <location>
        <begin position="15"/>
        <end position="35"/>
    </location>
</feature>
<keyword evidence="2" id="KW-0812">Transmembrane</keyword>
<keyword evidence="5" id="KW-1185">Reference proteome</keyword>
<comment type="caution">
    <text evidence="4">The sequence shown here is derived from an EMBL/GenBank/DDBJ whole genome shotgun (WGS) entry which is preliminary data.</text>
</comment>
<dbReference type="PANTHER" id="PTHR43318">
    <property type="entry name" value="UDP-N-ACETYLGLUCOSAMINE 4,6-DEHYDRATASE"/>
    <property type="match status" value="1"/>
</dbReference>
<dbReference type="Pfam" id="PF02719">
    <property type="entry name" value="Polysacc_synt_2"/>
    <property type="match status" value="1"/>
</dbReference>
<keyword evidence="2" id="KW-1133">Transmembrane helix</keyword>
<evidence type="ECO:0000313" key="4">
    <source>
        <dbReference type="EMBL" id="MBH1942040.1"/>
    </source>
</evidence>
<comment type="similarity">
    <text evidence="1">Belongs to the polysaccharide synthase family.</text>
</comment>
<dbReference type="Proteomes" id="UP000623269">
    <property type="component" value="Unassembled WGS sequence"/>
</dbReference>
<feature type="domain" description="Polysaccharide biosynthesis protein CapD-like" evidence="3">
    <location>
        <begin position="293"/>
        <end position="574"/>
    </location>
</feature>
<evidence type="ECO:0000256" key="1">
    <source>
        <dbReference type="ARBA" id="ARBA00007430"/>
    </source>
</evidence>
<proteinExistence type="inferred from homology"/>
<dbReference type="InterPro" id="IPR003869">
    <property type="entry name" value="Polysac_CapD-like"/>
</dbReference>
<dbReference type="InterPro" id="IPR029063">
    <property type="entry name" value="SAM-dependent_MTases_sf"/>
</dbReference>
<accession>A0A8J7KX36</accession>
<dbReference type="RefSeq" id="WP_197662285.1">
    <property type="nucleotide sequence ID" value="NZ_JAEAGR010000016.1"/>
</dbReference>
<evidence type="ECO:0000259" key="3">
    <source>
        <dbReference type="Pfam" id="PF02719"/>
    </source>
</evidence>